<reference evidence="1 2" key="1">
    <citation type="submission" date="2018-11" db="EMBL/GenBank/DDBJ databases">
        <authorList>
            <consortium name="Pathogen Informatics"/>
        </authorList>
    </citation>
    <scope>NUCLEOTIDE SEQUENCE [LARGE SCALE GENOMIC DNA]</scope>
</reference>
<keyword evidence="2" id="KW-1185">Reference proteome</keyword>
<accession>A0A3P7VI70</accession>
<protein>
    <submittedName>
        <fullName evidence="1">Uncharacterized protein</fullName>
    </submittedName>
</protein>
<name>A0A3P7VI70_9BILA</name>
<gene>
    <name evidence="1" type="ORF">BTMF_LOCUS9293</name>
</gene>
<sequence length="65" mass="7637">MHDGVVGARVTAESLSCYVKEKQSKKISFRQKLHSSFQKSKTYSFHLFIANLYVRYMKISPPIYY</sequence>
<proteinExistence type="predicted"/>
<evidence type="ECO:0000313" key="2">
    <source>
        <dbReference type="Proteomes" id="UP000280834"/>
    </source>
</evidence>
<organism evidence="1 2">
    <name type="scientific">Brugia timori</name>
    <dbReference type="NCBI Taxonomy" id="42155"/>
    <lineage>
        <taxon>Eukaryota</taxon>
        <taxon>Metazoa</taxon>
        <taxon>Ecdysozoa</taxon>
        <taxon>Nematoda</taxon>
        <taxon>Chromadorea</taxon>
        <taxon>Rhabditida</taxon>
        <taxon>Spirurina</taxon>
        <taxon>Spiruromorpha</taxon>
        <taxon>Filarioidea</taxon>
        <taxon>Onchocercidae</taxon>
        <taxon>Brugia</taxon>
    </lineage>
</organism>
<dbReference type="Proteomes" id="UP000280834">
    <property type="component" value="Unassembled WGS sequence"/>
</dbReference>
<evidence type="ECO:0000313" key="1">
    <source>
        <dbReference type="EMBL" id="VDO31373.1"/>
    </source>
</evidence>
<dbReference type="AlphaFoldDB" id="A0A3P7VI70"/>
<dbReference type="EMBL" id="UZAG01016867">
    <property type="protein sequence ID" value="VDO31373.1"/>
    <property type="molecule type" value="Genomic_DNA"/>
</dbReference>